<gene>
    <name evidence="1" type="ORF">SAMN04487894_105146</name>
</gene>
<evidence type="ECO:0000313" key="1">
    <source>
        <dbReference type="EMBL" id="SDC99606.1"/>
    </source>
</evidence>
<dbReference type="EMBL" id="FMZO01000005">
    <property type="protein sequence ID" value="SDC99606.1"/>
    <property type="molecule type" value="Genomic_DNA"/>
</dbReference>
<proteinExistence type="predicted"/>
<evidence type="ECO:0000313" key="2">
    <source>
        <dbReference type="Proteomes" id="UP000198757"/>
    </source>
</evidence>
<dbReference type="Proteomes" id="UP000198757">
    <property type="component" value="Unassembled WGS sequence"/>
</dbReference>
<name>A0A1G6R6T1_NIADE</name>
<reference evidence="2" key="1">
    <citation type="submission" date="2016-10" db="EMBL/GenBank/DDBJ databases">
        <authorList>
            <person name="Varghese N."/>
            <person name="Submissions S."/>
        </authorList>
    </citation>
    <scope>NUCLEOTIDE SEQUENCE [LARGE SCALE GENOMIC DNA]</scope>
    <source>
        <strain evidence="2">DSM 25811 / CCM 8410 / LMG 26954 / E90</strain>
    </source>
</reference>
<organism evidence="1 2">
    <name type="scientific">Niabella drilacis (strain DSM 25811 / CCM 8410 / CCUG 62505 / LMG 26954 / E90)</name>
    <dbReference type="NCBI Taxonomy" id="1285928"/>
    <lineage>
        <taxon>Bacteria</taxon>
        <taxon>Pseudomonadati</taxon>
        <taxon>Bacteroidota</taxon>
        <taxon>Chitinophagia</taxon>
        <taxon>Chitinophagales</taxon>
        <taxon>Chitinophagaceae</taxon>
        <taxon>Niabella</taxon>
    </lineage>
</organism>
<keyword evidence="2" id="KW-1185">Reference proteome</keyword>
<dbReference type="RefSeq" id="WP_262492848.1">
    <property type="nucleotide sequence ID" value="NZ_FMZO01000005.1"/>
</dbReference>
<dbReference type="AlphaFoldDB" id="A0A1G6R6T1"/>
<sequence length="43" mass="4489">MYKRLFFLVVGIMPAGSVPSSGLENGSIAMVKRSTSATATGKK</sequence>
<accession>A0A1G6R6T1</accession>
<dbReference type="STRING" id="1285928.SAMN04487894_105146"/>
<protein>
    <submittedName>
        <fullName evidence="1">Uncharacterized protein</fullName>
    </submittedName>
</protein>